<keyword evidence="5" id="KW-1185">Reference proteome</keyword>
<dbReference type="Proteomes" id="UP000780875">
    <property type="component" value="Unassembled WGS sequence"/>
</dbReference>
<reference evidence="4 5" key="1">
    <citation type="submission" date="2021-09" db="EMBL/GenBank/DDBJ databases">
        <title>Whole genome sequence of Nocardioides sp. GBK3QG-3.</title>
        <authorList>
            <person name="Tuo L."/>
        </authorList>
    </citation>
    <scope>NUCLEOTIDE SEQUENCE [LARGE SCALE GENOMIC DNA]</scope>
    <source>
        <strain evidence="4 5">GBK3QG-3</strain>
    </source>
</reference>
<dbReference type="InterPro" id="IPR002645">
    <property type="entry name" value="STAS_dom"/>
</dbReference>
<dbReference type="SUPFAM" id="SSF52091">
    <property type="entry name" value="SpoIIaa-like"/>
    <property type="match status" value="1"/>
</dbReference>
<dbReference type="CDD" id="cd07043">
    <property type="entry name" value="STAS_anti-anti-sigma_factors"/>
    <property type="match status" value="1"/>
</dbReference>
<dbReference type="RefSeq" id="WP_224121948.1">
    <property type="nucleotide sequence ID" value="NZ_JAIQZJ010000002.1"/>
</dbReference>
<name>A0ABS7UA17_9ACTN</name>
<dbReference type="Gene3D" id="3.30.750.24">
    <property type="entry name" value="STAS domain"/>
    <property type="match status" value="1"/>
</dbReference>
<evidence type="ECO:0000256" key="1">
    <source>
        <dbReference type="ARBA" id="ARBA00009013"/>
    </source>
</evidence>
<dbReference type="PROSITE" id="PS50801">
    <property type="entry name" value="STAS"/>
    <property type="match status" value="1"/>
</dbReference>
<protein>
    <recommendedName>
        <fullName evidence="2">Anti-sigma factor antagonist</fullName>
    </recommendedName>
</protein>
<dbReference type="PANTHER" id="PTHR33495">
    <property type="entry name" value="ANTI-SIGMA FACTOR ANTAGONIST TM_1081-RELATED-RELATED"/>
    <property type="match status" value="1"/>
</dbReference>
<sequence length="115" mass="12177">MAAETSFDIGIETGDGHTLVTVSGEVDVFTSPRLRQVLFDPVLCAQPRTVVDLHAVTFMDSTGVGTLVAARRWATSREQTIALVCSAGPALRLLGLVGLDKVFEVHETVEAAVAP</sequence>
<dbReference type="Pfam" id="PF01740">
    <property type="entry name" value="STAS"/>
    <property type="match status" value="1"/>
</dbReference>
<dbReference type="PANTHER" id="PTHR33495:SF2">
    <property type="entry name" value="ANTI-SIGMA FACTOR ANTAGONIST TM_1081-RELATED"/>
    <property type="match status" value="1"/>
</dbReference>
<dbReference type="InterPro" id="IPR036513">
    <property type="entry name" value="STAS_dom_sf"/>
</dbReference>
<proteinExistence type="inferred from homology"/>
<feature type="domain" description="STAS" evidence="3">
    <location>
        <begin position="7"/>
        <end position="115"/>
    </location>
</feature>
<comment type="similarity">
    <text evidence="1 2">Belongs to the anti-sigma-factor antagonist family.</text>
</comment>
<dbReference type="EMBL" id="JAIQZJ010000002">
    <property type="protein sequence ID" value="MBZ5737571.1"/>
    <property type="molecule type" value="Genomic_DNA"/>
</dbReference>
<evidence type="ECO:0000313" key="4">
    <source>
        <dbReference type="EMBL" id="MBZ5737571.1"/>
    </source>
</evidence>
<evidence type="ECO:0000256" key="2">
    <source>
        <dbReference type="RuleBase" id="RU003749"/>
    </source>
</evidence>
<dbReference type="InterPro" id="IPR003658">
    <property type="entry name" value="Anti-sigma_ant"/>
</dbReference>
<evidence type="ECO:0000313" key="5">
    <source>
        <dbReference type="Proteomes" id="UP000780875"/>
    </source>
</evidence>
<evidence type="ECO:0000259" key="3">
    <source>
        <dbReference type="PROSITE" id="PS50801"/>
    </source>
</evidence>
<organism evidence="4 5">
    <name type="scientific">Nocardioides mangrovi</name>
    <dbReference type="NCBI Taxonomy" id="2874580"/>
    <lineage>
        <taxon>Bacteria</taxon>
        <taxon>Bacillati</taxon>
        <taxon>Actinomycetota</taxon>
        <taxon>Actinomycetes</taxon>
        <taxon>Propionibacteriales</taxon>
        <taxon>Nocardioidaceae</taxon>
        <taxon>Nocardioides</taxon>
    </lineage>
</organism>
<accession>A0ABS7UA17</accession>
<comment type="caution">
    <text evidence="4">The sequence shown here is derived from an EMBL/GenBank/DDBJ whole genome shotgun (WGS) entry which is preliminary data.</text>
</comment>
<dbReference type="NCBIfam" id="TIGR00377">
    <property type="entry name" value="ant_ant_sig"/>
    <property type="match status" value="1"/>
</dbReference>
<gene>
    <name evidence="4" type="ORF">K8U61_05305</name>
</gene>